<gene>
    <name evidence="7" type="ORF">H312_02367</name>
</gene>
<evidence type="ECO:0000256" key="1">
    <source>
        <dbReference type="ARBA" id="ARBA00022603"/>
    </source>
</evidence>
<name>A0A059EZS4_9MICR</name>
<dbReference type="GO" id="GO:0003723">
    <property type="term" value="F:RNA binding"/>
    <property type="evidence" value="ECO:0007669"/>
    <property type="project" value="UniProtKB-UniRule"/>
</dbReference>
<feature type="binding site" evidence="5">
    <location>
        <position position="57"/>
    </location>
    <ligand>
        <name>S-adenosyl-L-methionine</name>
        <dbReference type="ChEBI" id="CHEBI:59789"/>
    </ligand>
</feature>
<evidence type="ECO:0000259" key="6">
    <source>
        <dbReference type="PROSITE" id="PS51686"/>
    </source>
</evidence>
<evidence type="ECO:0000256" key="4">
    <source>
        <dbReference type="ARBA" id="ARBA00022884"/>
    </source>
</evidence>
<evidence type="ECO:0000313" key="8">
    <source>
        <dbReference type="Proteomes" id="UP000030655"/>
    </source>
</evidence>
<evidence type="ECO:0000256" key="5">
    <source>
        <dbReference type="PROSITE-ProRule" id="PRU01023"/>
    </source>
</evidence>
<keyword evidence="4 5" id="KW-0694">RNA-binding</keyword>
<dbReference type="InterPro" id="IPR001678">
    <property type="entry name" value="MeTrfase_RsmB-F_NOP2_dom"/>
</dbReference>
<evidence type="ECO:0000256" key="2">
    <source>
        <dbReference type="ARBA" id="ARBA00022679"/>
    </source>
</evidence>
<keyword evidence="1 5" id="KW-0489">Methyltransferase</keyword>
<feature type="non-terminal residue" evidence="7">
    <location>
        <position position="84"/>
    </location>
</feature>
<dbReference type="EMBL" id="KK365193">
    <property type="protein sequence ID" value="KCZ80244.1"/>
    <property type="molecule type" value="Genomic_DNA"/>
</dbReference>
<feature type="binding site" evidence="5">
    <location>
        <position position="72"/>
    </location>
    <ligand>
        <name>S-adenosyl-L-methionine</name>
        <dbReference type="ChEBI" id="CHEBI:59789"/>
    </ligand>
</feature>
<keyword evidence="3 5" id="KW-0949">S-adenosyl-L-methionine</keyword>
<dbReference type="Gene3D" id="3.40.50.150">
    <property type="entry name" value="Vaccinia Virus protein VP39"/>
    <property type="match status" value="1"/>
</dbReference>
<accession>A0A059EZS4</accession>
<comment type="similarity">
    <text evidence="5">Belongs to the class I-like SAM-binding methyltransferase superfamily. RsmB/NOP family.</text>
</comment>
<dbReference type="InterPro" id="IPR049560">
    <property type="entry name" value="MeTrfase_RsmB-F_NOP2_cat"/>
</dbReference>
<sequence length="84" mass="9867">MIFFDGFCRSIRHFNQKTFFLKENYLVANDVNKERMYSLKSNYNRLGINNVIITNYDARTIELKKFNKILLDAPCSGTGVIHKD</sequence>
<organism evidence="7 8">
    <name type="scientific">Anncaliia algerae PRA339</name>
    <dbReference type="NCBI Taxonomy" id="1288291"/>
    <lineage>
        <taxon>Eukaryota</taxon>
        <taxon>Fungi</taxon>
        <taxon>Fungi incertae sedis</taxon>
        <taxon>Microsporidia</taxon>
        <taxon>Tubulinosematoidea</taxon>
        <taxon>Tubulinosematidae</taxon>
        <taxon>Anncaliia</taxon>
    </lineage>
</organism>
<keyword evidence="8" id="KW-1185">Reference proteome</keyword>
<dbReference type="GO" id="GO:0001510">
    <property type="term" value="P:RNA methylation"/>
    <property type="evidence" value="ECO:0007669"/>
    <property type="project" value="InterPro"/>
</dbReference>
<dbReference type="VEuPathDB" id="MicrosporidiaDB:H312_02367"/>
<dbReference type="GO" id="GO:0008173">
    <property type="term" value="F:RNA methyltransferase activity"/>
    <property type="evidence" value="ECO:0007669"/>
    <property type="project" value="InterPro"/>
</dbReference>
<dbReference type="InterPro" id="IPR023267">
    <property type="entry name" value="RCMT"/>
</dbReference>
<dbReference type="STRING" id="1288291.A0A059EZS4"/>
<reference evidence="7 8" key="2">
    <citation type="submission" date="2014-03" db="EMBL/GenBank/DDBJ databases">
        <title>The Genome Sequence of Anncaliia algerae insect isolate PRA339.</title>
        <authorList>
            <consortium name="The Broad Institute Genome Sequencing Platform"/>
            <consortium name="The Broad Institute Genome Sequencing Center for Infectious Disease"/>
            <person name="Cuomo C."/>
            <person name="Becnel J."/>
            <person name="Sanscrainte N."/>
            <person name="Walker B."/>
            <person name="Young S.K."/>
            <person name="Zeng Q."/>
            <person name="Gargeya S."/>
            <person name="Fitzgerald M."/>
            <person name="Haas B."/>
            <person name="Abouelleil A."/>
            <person name="Alvarado L."/>
            <person name="Arachchi H.M."/>
            <person name="Berlin A.M."/>
            <person name="Chapman S.B."/>
            <person name="Dewar J."/>
            <person name="Goldberg J."/>
            <person name="Griggs A."/>
            <person name="Gujja S."/>
            <person name="Hansen M."/>
            <person name="Howarth C."/>
            <person name="Imamovic A."/>
            <person name="Larimer J."/>
            <person name="McCowan C."/>
            <person name="Murphy C."/>
            <person name="Neiman D."/>
            <person name="Pearson M."/>
            <person name="Priest M."/>
            <person name="Roberts A."/>
            <person name="Saif S."/>
            <person name="Shea T."/>
            <person name="Sisk P."/>
            <person name="Sykes S."/>
            <person name="Wortman J."/>
            <person name="Nusbaum C."/>
            <person name="Birren B."/>
        </authorList>
    </citation>
    <scope>NUCLEOTIDE SEQUENCE [LARGE SCALE GENOMIC DNA]</scope>
    <source>
        <strain evidence="7 8">PRA339</strain>
    </source>
</reference>
<dbReference type="OrthoDB" id="427002at2759"/>
<dbReference type="Pfam" id="PF01189">
    <property type="entry name" value="Methyltr_RsmB-F"/>
    <property type="match status" value="1"/>
</dbReference>
<dbReference type="PANTHER" id="PTHR22807">
    <property type="entry name" value="NOP2 YEAST -RELATED NOL1/NOP2/FMU SUN DOMAIN-CONTAINING"/>
    <property type="match status" value="1"/>
</dbReference>
<dbReference type="SUPFAM" id="SSF53335">
    <property type="entry name" value="S-adenosyl-L-methionine-dependent methyltransferases"/>
    <property type="match status" value="1"/>
</dbReference>
<evidence type="ECO:0000313" key="7">
    <source>
        <dbReference type="EMBL" id="KCZ80244.1"/>
    </source>
</evidence>
<dbReference type="PROSITE" id="PS51686">
    <property type="entry name" value="SAM_MT_RSMB_NOP"/>
    <property type="match status" value="1"/>
</dbReference>
<dbReference type="AlphaFoldDB" id="A0A059EZS4"/>
<feature type="binding site" evidence="5">
    <location>
        <position position="30"/>
    </location>
    <ligand>
        <name>S-adenosyl-L-methionine</name>
        <dbReference type="ChEBI" id="CHEBI:59789"/>
    </ligand>
</feature>
<feature type="domain" description="SAM-dependent MTase RsmB/NOP-type" evidence="6">
    <location>
        <begin position="1"/>
        <end position="84"/>
    </location>
</feature>
<proteinExistence type="inferred from homology"/>
<dbReference type="HOGENOM" id="CLU_2533507_0_0_1"/>
<dbReference type="Proteomes" id="UP000030655">
    <property type="component" value="Unassembled WGS sequence"/>
</dbReference>
<protein>
    <recommendedName>
        <fullName evidence="6">SAM-dependent MTase RsmB/NOP-type domain-containing protein</fullName>
    </recommendedName>
</protein>
<evidence type="ECO:0000256" key="3">
    <source>
        <dbReference type="ARBA" id="ARBA00022691"/>
    </source>
</evidence>
<comment type="caution">
    <text evidence="5">Lacks conserved residue(s) required for the propagation of feature annotation.</text>
</comment>
<dbReference type="PANTHER" id="PTHR22807:SF30">
    <property type="entry name" value="28S RRNA (CYTOSINE(4447)-C(5))-METHYLTRANSFERASE-RELATED"/>
    <property type="match status" value="1"/>
</dbReference>
<dbReference type="InterPro" id="IPR029063">
    <property type="entry name" value="SAM-dependent_MTases_sf"/>
</dbReference>
<keyword evidence="2 5" id="KW-0808">Transferase</keyword>
<reference evidence="8" key="1">
    <citation type="submission" date="2013-02" db="EMBL/GenBank/DDBJ databases">
        <authorList>
            <consortium name="The Broad Institute Genome Sequencing Platform"/>
            <person name="Cuomo C."/>
            <person name="Becnel J."/>
            <person name="Sanscrainte N."/>
            <person name="Walker B."/>
            <person name="Young S.K."/>
            <person name="Zeng Q."/>
            <person name="Gargeya S."/>
            <person name="Fitzgerald M."/>
            <person name="Haas B."/>
            <person name="Abouelleil A."/>
            <person name="Alvarado L."/>
            <person name="Arachchi H.M."/>
            <person name="Berlin A.M."/>
            <person name="Chapman S.B."/>
            <person name="Dewar J."/>
            <person name="Goldberg J."/>
            <person name="Griggs A."/>
            <person name="Gujja S."/>
            <person name="Hansen M."/>
            <person name="Howarth C."/>
            <person name="Imamovic A."/>
            <person name="Larimer J."/>
            <person name="McCowan C."/>
            <person name="Murphy C."/>
            <person name="Neiman D."/>
            <person name="Pearson M."/>
            <person name="Priest M."/>
            <person name="Roberts A."/>
            <person name="Saif S."/>
            <person name="Shea T."/>
            <person name="Sisk P."/>
            <person name="Sykes S."/>
            <person name="Wortman J."/>
            <person name="Nusbaum C."/>
            <person name="Birren B."/>
        </authorList>
    </citation>
    <scope>NUCLEOTIDE SEQUENCE [LARGE SCALE GENOMIC DNA]</scope>
    <source>
        <strain evidence="8">PRA339</strain>
    </source>
</reference>